<sequence length="828" mass="95142">MSSEVETGKELGSGEVNRALMEFVLYVGRCALLLYPVFICGAFGLSASWLLLTVLLWGLWDKNRRRKVRRVDTAIDFVENECHVIKNEMMTALNSPTWIHFNDVEKASWINKILHQAWPFFGVYMDKLLKENIQPSIRQSSPHLKTFTFTKVHFGQRAPTITGVRAYTQEADMREVILDFNIAYVGDIDIDADVKPRISAGVKELQLQGMLRVILSPLIGQSPLVGGVTMFFIRRPTMHLNWTGMTNLLDSPALRQFSESAIMDIIASLMVLPNRMCFPLIDQVKVDEMRFPLPRGVVRVHVLEAQDLKAMDTVMMGLVKGKSDPYVVLTVSNQRFQTKTIKETLNPRWNEVYEFVIHEAPGQELEVEVYDKDTDKDDFMGRFKLDFGEVRKEREIDKWFPLEEIERGKVHMKMQWLSLQTDLELLKEAKDGCACAMLAIYLDSASNLPKDHNELTQLEKHGKQPKEARLTRRQHNPNSYVKFFIDQQSQKSKIVYASRDPVFEQYFTFFVHNVESQVLNIQVMLAEKKNTLGMLTLPLSRLLNTSDLTLDQSFQLERSGTNSQLKMKAILRALKLENPKPIDKNPPVTKPQTGIRSKDPQQSHTELNSLRPEEKSQASSLSQTQVPRSSFSRSESEYNARRGSLMVSDNRLTNSAQMRRYDSHSLLSENSIASSRLDLLDSVPYPDAIMNHQGSFGQIQLTIRYATLRNKLTVLVNNCRNLFPCNTHGSDTYVRIYLLPDQKWKNRMRTKVKRKTVDPVFDEKFEFPVPLEEAKARKLDVSVKNNRMFHTRERKEIGMVLIDLAQLDLLKGSTEWYELTIPGLKKAA</sequence>
<accession>A0AAE0R5D6</accession>
<dbReference type="InterPro" id="IPR031468">
    <property type="entry name" value="SMP_LBD"/>
</dbReference>
<keyword evidence="7" id="KW-0479">Metal-binding</keyword>
<dbReference type="SMART" id="SM00239">
    <property type="entry name" value="C2"/>
    <property type="match status" value="3"/>
</dbReference>
<dbReference type="CDD" id="cd08391">
    <property type="entry name" value="C2A_C2C_Synaptotagmin_like"/>
    <property type="match status" value="1"/>
</dbReference>
<keyword evidence="8" id="KW-0677">Repeat</keyword>
<dbReference type="InterPro" id="IPR035892">
    <property type="entry name" value="C2_domain_sf"/>
</dbReference>
<keyword evidence="13" id="KW-0446">Lipid-binding</keyword>
<dbReference type="GO" id="GO:0005509">
    <property type="term" value="F:calcium ion binding"/>
    <property type="evidence" value="ECO:0007669"/>
    <property type="project" value="TreeGrafter"/>
</dbReference>
<evidence type="ECO:0000256" key="1">
    <source>
        <dbReference type="ARBA" id="ARBA00004202"/>
    </source>
</evidence>
<dbReference type="GO" id="GO:0005789">
    <property type="term" value="C:endoplasmic reticulum membrane"/>
    <property type="evidence" value="ECO:0007669"/>
    <property type="project" value="UniProtKB-SubCell"/>
</dbReference>
<keyword evidence="9" id="KW-0256">Endoplasmic reticulum</keyword>
<protein>
    <recommendedName>
        <fullName evidence="15">Extended synaptotagmin-3</fullName>
    </recommendedName>
</protein>
<feature type="domain" description="C2" evidence="18">
    <location>
        <begin position="280"/>
        <end position="400"/>
    </location>
</feature>
<feature type="compositionally biased region" description="Polar residues" evidence="16">
    <location>
        <begin position="617"/>
        <end position="633"/>
    </location>
</feature>
<evidence type="ECO:0000256" key="4">
    <source>
        <dbReference type="ARBA" id="ARBA00022448"/>
    </source>
</evidence>
<dbReference type="GO" id="GO:0008429">
    <property type="term" value="F:phosphatidylethanolamine binding"/>
    <property type="evidence" value="ECO:0007669"/>
    <property type="project" value="TreeGrafter"/>
</dbReference>
<feature type="region of interest" description="Disordered" evidence="16">
    <location>
        <begin position="576"/>
        <end position="651"/>
    </location>
</feature>
<evidence type="ECO:0000313" key="21">
    <source>
        <dbReference type="Proteomes" id="UP001274896"/>
    </source>
</evidence>
<keyword evidence="6 17" id="KW-0812">Transmembrane</keyword>
<evidence type="ECO:0000259" key="18">
    <source>
        <dbReference type="PROSITE" id="PS50004"/>
    </source>
</evidence>
<evidence type="ECO:0000256" key="8">
    <source>
        <dbReference type="ARBA" id="ARBA00022737"/>
    </source>
</evidence>
<dbReference type="GO" id="GO:0005544">
    <property type="term" value="F:calcium-dependent phospholipid binding"/>
    <property type="evidence" value="ECO:0007669"/>
    <property type="project" value="TreeGrafter"/>
</dbReference>
<dbReference type="CDD" id="cd04030">
    <property type="entry name" value="C2C_KIAA1228"/>
    <property type="match status" value="1"/>
</dbReference>
<dbReference type="GO" id="GO:0061817">
    <property type="term" value="P:endoplasmic reticulum-plasma membrane tethering"/>
    <property type="evidence" value="ECO:0007669"/>
    <property type="project" value="InterPro"/>
</dbReference>
<dbReference type="GO" id="GO:0005886">
    <property type="term" value="C:plasma membrane"/>
    <property type="evidence" value="ECO:0007669"/>
    <property type="project" value="UniProtKB-SubCell"/>
</dbReference>
<dbReference type="FunFam" id="2.60.40.150:FF:000114">
    <property type="entry name" value="Extended synaptotagmin 3"/>
    <property type="match status" value="1"/>
</dbReference>
<evidence type="ECO:0000256" key="9">
    <source>
        <dbReference type="ARBA" id="ARBA00022824"/>
    </source>
</evidence>
<dbReference type="Pfam" id="PF17047">
    <property type="entry name" value="SMP_LBD"/>
    <property type="match status" value="1"/>
</dbReference>
<evidence type="ECO:0000256" key="13">
    <source>
        <dbReference type="ARBA" id="ARBA00023121"/>
    </source>
</evidence>
<feature type="domain" description="C2" evidence="18">
    <location>
        <begin position="695"/>
        <end position="817"/>
    </location>
</feature>
<dbReference type="Gene3D" id="2.60.40.150">
    <property type="entry name" value="C2 domain"/>
    <property type="match status" value="3"/>
</dbReference>
<evidence type="ECO:0000256" key="16">
    <source>
        <dbReference type="SAM" id="MobiDB-lite"/>
    </source>
</evidence>
<evidence type="ECO:0000256" key="3">
    <source>
        <dbReference type="ARBA" id="ARBA00005867"/>
    </source>
</evidence>
<evidence type="ECO:0000256" key="11">
    <source>
        <dbReference type="ARBA" id="ARBA00022989"/>
    </source>
</evidence>
<keyword evidence="4" id="KW-0813">Transport</keyword>
<keyword evidence="5" id="KW-1003">Cell membrane</keyword>
<dbReference type="GO" id="GO:0035091">
    <property type="term" value="F:phosphatidylinositol binding"/>
    <property type="evidence" value="ECO:0007669"/>
    <property type="project" value="TreeGrafter"/>
</dbReference>
<dbReference type="InterPro" id="IPR051634">
    <property type="entry name" value="Extended_Synaptotagmin"/>
</dbReference>
<dbReference type="FunFam" id="2.60.40.150:FF:000025">
    <property type="entry name" value="Extended synaptotagmin 2"/>
    <property type="match status" value="1"/>
</dbReference>
<keyword evidence="12" id="KW-0445">Lipid transport</keyword>
<evidence type="ECO:0000313" key="20">
    <source>
        <dbReference type="EMBL" id="KAK3544041.1"/>
    </source>
</evidence>
<comment type="caution">
    <text evidence="20">The sequence shown here is derived from an EMBL/GenBank/DDBJ whole genome shotgun (WGS) entry which is preliminary data.</text>
</comment>
<evidence type="ECO:0000256" key="7">
    <source>
        <dbReference type="ARBA" id="ARBA00022723"/>
    </source>
</evidence>
<keyword evidence="21" id="KW-1185">Reference proteome</keyword>
<dbReference type="PANTHER" id="PTHR45761:SF4">
    <property type="entry name" value="EXTENDED SYNAPTOTAGMIN-3"/>
    <property type="match status" value="1"/>
</dbReference>
<comment type="similarity">
    <text evidence="3">Belongs to the extended synaptotagmin family.</text>
</comment>
<dbReference type="FunFam" id="2.60.40.150:FF:000093">
    <property type="entry name" value="Extended synaptotagmin 3"/>
    <property type="match status" value="1"/>
</dbReference>
<comment type="subcellular location">
    <subcellularLocation>
        <location evidence="1">Cell membrane</location>
        <topology evidence="1">Peripheral membrane protein</topology>
    </subcellularLocation>
    <subcellularLocation>
        <location evidence="2">Endoplasmic reticulum membrane</location>
        <topology evidence="2">Multi-pass membrane protein</topology>
    </subcellularLocation>
</comment>
<keyword evidence="14 17" id="KW-0472">Membrane</keyword>
<dbReference type="InterPro" id="IPR037733">
    <property type="entry name" value="Ext_Synaptotagmin_C2A"/>
</dbReference>
<feature type="transmembrane region" description="Helical" evidence="17">
    <location>
        <begin position="33"/>
        <end position="60"/>
    </location>
</feature>
<keyword evidence="10" id="KW-0106">Calcium</keyword>
<evidence type="ECO:0000256" key="12">
    <source>
        <dbReference type="ARBA" id="ARBA00023055"/>
    </source>
</evidence>
<dbReference type="InterPro" id="IPR037752">
    <property type="entry name" value="C2C_KIAA1228"/>
</dbReference>
<dbReference type="AlphaFoldDB" id="A0AAE0R5D6"/>
<keyword evidence="11 17" id="KW-1133">Transmembrane helix</keyword>
<evidence type="ECO:0000256" key="10">
    <source>
        <dbReference type="ARBA" id="ARBA00022837"/>
    </source>
</evidence>
<proteinExistence type="inferred from homology"/>
<reference evidence="20" key="1">
    <citation type="submission" date="2023-06" db="EMBL/GenBank/DDBJ databases">
        <title>Male Hemibagrus guttatus genome.</title>
        <authorList>
            <person name="Bian C."/>
        </authorList>
    </citation>
    <scope>NUCLEOTIDE SEQUENCE</scope>
    <source>
        <strain evidence="20">Male_cb2023</strain>
        <tissue evidence="20">Muscle</tissue>
    </source>
</reference>
<gene>
    <name evidence="20" type="ORF">QTP70_035051</name>
</gene>
<dbReference type="CDD" id="cd04050">
    <property type="entry name" value="C2B_Synaptotagmin-like"/>
    <property type="match status" value="1"/>
</dbReference>
<organism evidence="20 21">
    <name type="scientific">Hemibagrus guttatus</name>
    <dbReference type="NCBI Taxonomy" id="175788"/>
    <lineage>
        <taxon>Eukaryota</taxon>
        <taxon>Metazoa</taxon>
        <taxon>Chordata</taxon>
        <taxon>Craniata</taxon>
        <taxon>Vertebrata</taxon>
        <taxon>Euteleostomi</taxon>
        <taxon>Actinopterygii</taxon>
        <taxon>Neopterygii</taxon>
        <taxon>Teleostei</taxon>
        <taxon>Ostariophysi</taxon>
        <taxon>Siluriformes</taxon>
        <taxon>Bagridae</taxon>
        <taxon>Hemibagrus</taxon>
    </lineage>
</organism>
<dbReference type="InterPro" id="IPR037749">
    <property type="entry name" value="Ext_Synaptotagmin_C2B"/>
</dbReference>
<evidence type="ECO:0000256" key="14">
    <source>
        <dbReference type="ARBA" id="ARBA00023136"/>
    </source>
</evidence>
<dbReference type="InterPro" id="IPR039010">
    <property type="entry name" value="Synaptotagmin_SMP"/>
</dbReference>
<dbReference type="InterPro" id="IPR000008">
    <property type="entry name" value="C2_dom"/>
</dbReference>
<evidence type="ECO:0000256" key="5">
    <source>
        <dbReference type="ARBA" id="ARBA00022475"/>
    </source>
</evidence>
<feature type="transmembrane region" description="Helical" evidence="17">
    <location>
        <begin position="213"/>
        <end position="233"/>
    </location>
</feature>
<evidence type="ECO:0000256" key="17">
    <source>
        <dbReference type="SAM" id="Phobius"/>
    </source>
</evidence>
<dbReference type="GO" id="GO:0006869">
    <property type="term" value="P:lipid transport"/>
    <property type="evidence" value="ECO:0007669"/>
    <property type="project" value="UniProtKB-KW"/>
</dbReference>
<dbReference type="EMBL" id="JAUCMX010000006">
    <property type="protein sequence ID" value="KAK3544041.1"/>
    <property type="molecule type" value="Genomic_DNA"/>
</dbReference>
<dbReference type="PROSITE" id="PS50004">
    <property type="entry name" value="C2"/>
    <property type="match status" value="3"/>
</dbReference>
<feature type="domain" description="SMP-LTD" evidence="19">
    <location>
        <begin position="103"/>
        <end position="281"/>
    </location>
</feature>
<dbReference type="GO" id="GO:0031210">
    <property type="term" value="F:phosphatidylcholine binding"/>
    <property type="evidence" value="ECO:0007669"/>
    <property type="project" value="TreeGrafter"/>
</dbReference>
<name>A0AAE0R5D6_9TELE</name>
<evidence type="ECO:0000259" key="19">
    <source>
        <dbReference type="PROSITE" id="PS51847"/>
    </source>
</evidence>
<evidence type="ECO:0000256" key="6">
    <source>
        <dbReference type="ARBA" id="ARBA00022692"/>
    </source>
</evidence>
<dbReference type="PANTHER" id="PTHR45761">
    <property type="entry name" value="EXTENDED SYNAPTOTAGMIN-LIKE PROTEIN 2, ISOFORM C"/>
    <property type="match status" value="1"/>
</dbReference>
<dbReference type="SUPFAM" id="SSF49562">
    <property type="entry name" value="C2 domain (Calcium/lipid-binding domain, CaLB)"/>
    <property type="match status" value="3"/>
</dbReference>
<feature type="domain" description="C2" evidence="18">
    <location>
        <begin position="419"/>
        <end position="558"/>
    </location>
</feature>
<evidence type="ECO:0000256" key="15">
    <source>
        <dbReference type="ARBA" id="ARBA00069840"/>
    </source>
</evidence>
<dbReference type="PRINTS" id="PR00360">
    <property type="entry name" value="C2DOMAIN"/>
</dbReference>
<evidence type="ECO:0000256" key="2">
    <source>
        <dbReference type="ARBA" id="ARBA00004477"/>
    </source>
</evidence>
<dbReference type="PROSITE" id="PS51847">
    <property type="entry name" value="SMP"/>
    <property type="match status" value="1"/>
</dbReference>
<dbReference type="Proteomes" id="UP001274896">
    <property type="component" value="Unassembled WGS sequence"/>
</dbReference>
<dbReference type="Pfam" id="PF00168">
    <property type="entry name" value="C2"/>
    <property type="match status" value="3"/>
</dbReference>